<keyword evidence="2" id="KW-0732">Signal</keyword>
<reference evidence="5 6" key="1">
    <citation type="submission" date="2017-12" db="EMBL/GenBank/DDBJ databases">
        <title>The genome sequence of Caulobacter flavus CGMCC1 15093.</title>
        <authorList>
            <person name="Gao J."/>
            <person name="Mao X."/>
            <person name="Sun J."/>
        </authorList>
    </citation>
    <scope>NUCLEOTIDE SEQUENCE [LARGE SCALE GENOMIC DNA]</scope>
    <source>
        <strain evidence="5 6">CGMCC1 15093</strain>
    </source>
</reference>
<proteinExistence type="predicted"/>
<dbReference type="KEGG" id="cfh:C1707_09460"/>
<dbReference type="EMBL" id="PJRQ01000030">
    <property type="protein sequence ID" value="PLR12767.1"/>
    <property type="molecule type" value="Genomic_DNA"/>
</dbReference>
<feature type="compositionally biased region" description="Gly residues" evidence="1">
    <location>
        <begin position="24"/>
        <end position="33"/>
    </location>
</feature>
<dbReference type="OrthoDB" id="7529687at2"/>
<dbReference type="Pfam" id="PF01298">
    <property type="entry name" value="TbpB_B_D"/>
    <property type="match status" value="2"/>
</dbReference>
<evidence type="ECO:0000313" key="6">
    <source>
        <dbReference type="Proteomes" id="UP000234483"/>
    </source>
</evidence>
<feature type="region of interest" description="Disordered" evidence="1">
    <location>
        <begin position="24"/>
        <end position="49"/>
    </location>
</feature>
<evidence type="ECO:0000313" key="4">
    <source>
        <dbReference type="EMBL" id="AYV46470.1"/>
    </source>
</evidence>
<evidence type="ECO:0000313" key="7">
    <source>
        <dbReference type="Proteomes" id="UP000281192"/>
    </source>
</evidence>
<evidence type="ECO:0000313" key="5">
    <source>
        <dbReference type="EMBL" id="PLR12767.1"/>
    </source>
</evidence>
<keyword evidence="7" id="KW-1185">Reference proteome</keyword>
<dbReference type="InterPro" id="IPR011250">
    <property type="entry name" value="OMP/PagP_B-barrel"/>
</dbReference>
<sequence length="877" mass="90998">MNNFAKTLLVGAAAAALTACGGGGGGGGGGGPSTGVTTPTPPTTTTPPPITPTVMLLSPLAAITDLETRATAGGQLNNFQISDPDAPNATKYAEMNIDGDETVRLQFANNNLSINLSGRPAEYAEGIRSTGSYTTEGGRQVSRQIVTRGWSDVKMPALEEGAGSVGLSTGDAPDWVRPITWSSITADEGRIWGFGMLGDLATGIPTTGVARFRGEALGSADGAFRSGGLNQPFSASAGVDIDFSTGKVRGGLEDFSTYYELAFPFYTLDFNFEANLVDGKFAATAIEAPFQTGEKGSVFGQLYGQGSDLEVGATFSVTYANTKLAGMFVAGRPTSNFLSGTDPTTLRPSLVNLTSSTAGWTRTSYNQNNIELGGNNESLTFTPGAFGGSDDSYRLYFDNGAEMILQDFDGSHYKGDRYVDTPRPSTTGTRYLRVETWTNVQTLNRWELGVQSDKAWIRPAYVQALEYVNAGISPGVTHRAYMTTGLRSTALPATGSARYKGDAVGTIANTSTGATYTTSGTGVVDVFFGTGQVKGGIGSLVITGQDGFTVPTPAGTPTLITFSGALNANRAFDATVDPQKLGLTGQVRGDFYGPDAAELGAIYNINLPGYGAMAGMLVGARNPVPASIGYSATTFSSAAGAANYAVSAEPLTGLAVEWRRNSPFGQGDTLRLDMTAGGQSLNDSYAGRAVSYNDYPYGVNAARSTTEVVAFDGAKGLVEMMYRVSGVDLRYASVAGWRSTDSRASHFVALGQRATDVPQTGKAEYQGVVSATYNDNNYALPTTGKVAMTVDFAAASLTGSTSGLAINSGRPDPNFSFKASIANAEFSGDFANADNTLSGPVKGLFAGPGAPEAVGTFNATKAPAGTTYTGGFVAVKK</sequence>
<dbReference type="EMBL" id="CP026100">
    <property type="protein sequence ID" value="AYV46470.1"/>
    <property type="molecule type" value="Genomic_DNA"/>
</dbReference>
<dbReference type="PROSITE" id="PS51257">
    <property type="entry name" value="PROKAR_LIPOPROTEIN"/>
    <property type="match status" value="1"/>
</dbReference>
<dbReference type="SUPFAM" id="SSF56925">
    <property type="entry name" value="OMPA-like"/>
    <property type="match status" value="3"/>
</dbReference>
<feature type="chain" id="PRO_5043657895" description="Transferrin-binding protein B C-lobe/N-lobe beta-barrel domain-containing protein" evidence="2">
    <location>
        <begin position="22"/>
        <end position="877"/>
    </location>
</feature>
<feature type="domain" description="Transferrin-binding protein B C-lobe/N-lobe beta-barrel" evidence="3">
    <location>
        <begin position="757"/>
        <end position="874"/>
    </location>
</feature>
<dbReference type="Gene3D" id="2.40.160.90">
    <property type="match status" value="3"/>
</dbReference>
<dbReference type="RefSeq" id="WP_101713831.1">
    <property type="nucleotide sequence ID" value="NZ_CP026100.1"/>
</dbReference>
<reference evidence="4 7" key="2">
    <citation type="submission" date="2018-01" db="EMBL/GenBank/DDBJ databases">
        <title>Complete genome sequence of Caulobacter flavus RHGG3.</title>
        <authorList>
            <person name="Yang E."/>
        </authorList>
    </citation>
    <scope>NUCLEOTIDE SEQUENCE [LARGE SCALE GENOMIC DNA]</scope>
    <source>
        <strain evidence="4 7">RHGG3</strain>
    </source>
</reference>
<evidence type="ECO:0000256" key="2">
    <source>
        <dbReference type="SAM" id="SignalP"/>
    </source>
</evidence>
<feature type="compositionally biased region" description="Pro residues" evidence="1">
    <location>
        <begin position="39"/>
        <end position="49"/>
    </location>
</feature>
<feature type="signal peptide" evidence="2">
    <location>
        <begin position="1"/>
        <end position="21"/>
    </location>
</feature>
<dbReference type="InterPro" id="IPR001677">
    <property type="entry name" value="TbpB_B_D"/>
</dbReference>
<evidence type="ECO:0000259" key="3">
    <source>
        <dbReference type="Pfam" id="PF01298"/>
    </source>
</evidence>
<name>A0A2N5CRZ7_9CAUL</name>
<evidence type="ECO:0000256" key="1">
    <source>
        <dbReference type="SAM" id="MobiDB-lite"/>
    </source>
</evidence>
<protein>
    <recommendedName>
        <fullName evidence="3">Transferrin-binding protein B C-lobe/N-lobe beta-barrel domain-containing protein</fullName>
    </recommendedName>
</protein>
<dbReference type="AlphaFoldDB" id="A0A2N5CRZ7"/>
<dbReference type="Proteomes" id="UP000234483">
    <property type="component" value="Unassembled WGS sequence"/>
</dbReference>
<feature type="domain" description="Transferrin-binding protein B C-lobe/N-lobe beta-barrel" evidence="3">
    <location>
        <begin position="491"/>
        <end position="603"/>
    </location>
</feature>
<accession>A0A2N5CRZ7</accession>
<gene>
    <name evidence="4" type="ORF">C1707_09460</name>
    <name evidence="5" type="ORF">CFHF_15145</name>
</gene>
<organism evidence="5 6">
    <name type="scientific">Caulobacter flavus</name>
    <dbReference type="NCBI Taxonomy" id="1679497"/>
    <lineage>
        <taxon>Bacteria</taxon>
        <taxon>Pseudomonadati</taxon>
        <taxon>Pseudomonadota</taxon>
        <taxon>Alphaproteobacteria</taxon>
        <taxon>Caulobacterales</taxon>
        <taxon>Caulobacteraceae</taxon>
        <taxon>Caulobacter</taxon>
    </lineage>
</organism>
<dbReference type="Proteomes" id="UP000281192">
    <property type="component" value="Chromosome"/>
</dbReference>